<dbReference type="PaxDb" id="3847-GLYMA08G06370.1"/>
<dbReference type="AlphaFoldDB" id="I1KQQ4"/>
<dbReference type="PANTHER" id="PTHR37746">
    <property type="entry name" value="TRANSMEMBRANE PROTEIN"/>
    <property type="match status" value="1"/>
</dbReference>
<dbReference type="Proteomes" id="UP000008827">
    <property type="component" value="Chromosome 8"/>
</dbReference>
<feature type="compositionally biased region" description="Acidic residues" evidence="1">
    <location>
        <begin position="230"/>
        <end position="247"/>
    </location>
</feature>
<sequence length="316" mass="36366">MDETKILLELKSVSSLCVHSFINLLCEETISFLSVFSSDPLFHCIVAFCTLVFLYLPHLFLKIILSPVPILTAILLLSILRLGAIQRLQHERRENHVKHEEQPIVYEENKGSKYKGEKQSPCTIEPDETKSVEQVHQWVHSETEVISDMGFESSSRFVEWNVKAPLEVIYEEYGEGEEAGDDANENVGIMRYPSLSRFYPESDSDSESESEFPAIGDWDSPEDLEFRWGEEEEEDDGDDDDEEEEDREGLIEIALDGCKRKRNLEFNFDEENLIEIDISPSRYRELSGDDEVFSGIRGICSSELRMKLFQHETPPP</sequence>
<dbReference type="eggNOG" id="ENOG502RZ8F">
    <property type="taxonomic scope" value="Eukaryota"/>
</dbReference>
<keyword evidence="2" id="KW-0812">Transmembrane</keyword>
<dbReference type="EnsemblPlants" id="KRH41929">
    <property type="protein sequence ID" value="KRH41929"/>
    <property type="gene ID" value="GLYMA_08G059200"/>
</dbReference>
<dbReference type="HOGENOM" id="CLU_076474_0_0_1"/>
<dbReference type="Gramene" id="KRH41929">
    <property type="protein sequence ID" value="KRH41929"/>
    <property type="gene ID" value="GLYMA_08G059200"/>
</dbReference>
<dbReference type="PANTHER" id="PTHR37746:SF1">
    <property type="entry name" value="TRANSMEMBRANE PROTEIN"/>
    <property type="match status" value="1"/>
</dbReference>
<dbReference type="OrthoDB" id="1939257at2759"/>
<accession>I1KQQ4</accession>
<evidence type="ECO:0000256" key="2">
    <source>
        <dbReference type="SAM" id="Phobius"/>
    </source>
</evidence>
<evidence type="ECO:0000313" key="3">
    <source>
        <dbReference type="EMBL" id="KRH41929.1"/>
    </source>
</evidence>
<protein>
    <submittedName>
        <fullName evidence="3 4">Uncharacterized protein</fullName>
    </submittedName>
</protein>
<dbReference type="ExpressionAtlas" id="I1KQQ4">
    <property type="expression patterns" value="baseline and differential"/>
</dbReference>
<reference evidence="4" key="2">
    <citation type="submission" date="2018-02" db="UniProtKB">
        <authorList>
            <consortium name="EnsemblPlants"/>
        </authorList>
    </citation>
    <scope>IDENTIFICATION</scope>
    <source>
        <strain evidence="4">Williams 82</strain>
    </source>
</reference>
<keyword evidence="2" id="KW-0472">Membrane</keyword>
<organism evidence="3">
    <name type="scientific">Glycine max</name>
    <name type="common">Soybean</name>
    <name type="synonym">Glycine hispida</name>
    <dbReference type="NCBI Taxonomy" id="3847"/>
    <lineage>
        <taxon>Eukaryota</taxon>
        <taxon>Viridiplantae</taxon>
        <taxon>Streptophyta</taxon>
        <taxon>Embryophyta</taxon>
        <taxon>Tracheophyta</taxon>
        <taxon>Spermatophyta</taxon>
        <taxon>Magnoliopsida</taxon>
        <taxon>eudicotyledons</taxon>
        <taxon>Gunneridae</taxon>
        <taxon>Pentapetalae</taxon>
        <taxon>rosids</taxon>
        <taxon>fabids</taxon>
        <taxon>Fabales</taxon>
        <taxon>Fabaceae</taxon>
        <taxon>Papilionoideae</taxon>
        <taxon>50 kb inversion clade</taxon>
        <taxon>NPAAA clade</taxon>
        <taxon>indigoferoid/millettioid clade</taxon>
        <taxon>Phaseoleae</taxon>
        <taxon>Glycine</taxon>
        <taxon>Glycine subgen. Soja</taxon>
    </lineage>
</organism>
<evidence type="ECO:0000313" key="4">
    <source>
        <dbReference type="EnsemblPlants" id="KRH41929"/>
    </source>
</evidence>
<gene>
    <name evidence="3" type="ORF">GLYMA_08G059200</name>
</gene>
<dbReference type="FunCoup" id="I1KQQ4">
    <property type="interactions" value="286"/>
</dbReference>
<reference evidence="3" key="3">
    <citation type="submission" date="2018-07" db="EMBL/GenBank/DDBJ databases">
        <title>WGS assembly of Glycine max.</title>
        <authorList>
            <person name="Schmutz J."/>
            <person name="Cannon S."/>
            <person name="Schlueter J."/>
            <person name="Ma J."/>
            <person name="Mitros T."/>
            <person name="Nelson W."/>
            <person name="Hyten D."/>
            <person name="Song Q."/>
            <person name="Thelen J."/>
            <person name="Cheng J."/>
            <person name="Xu D."/>
            <person name="Hellsten U."/>
            <person name="May G."/>
            <person name="Yu Y."/>
            <person name="Sakurai T."/>
            <person name="Umezawa T."/>
            <person name="Bhattacharyya M."/>
            <person name="Sandhu D."/>
            <person name="Valliyodan B."/>
            <person name="Lindquist E."/>
            <person name="Peto M."/>
            <person name="Grant D."/>
            <person name="Shu S."/>
            <person name="Goodstein D."/>
            <person name="Barry K."/>
            <person name="Futrell-Griggs M."/>
            <person name="Abernathy B."/>
            <person name="Du J."/>
            <person name="Tian Z."/>
            <person name="Zhu L."/>
            <person name="Gill N."/>
            <person name="Joshi T."/>
            <person name="Libault M."/>
            <person name="Sethuraman A."/>
            <person name="Zhang X."/>
            <person name="Shinozaki K."/>
            <person name="Nguyen H."/>
            <person name="Wing R."/>
            <person name="Cregan P."/>
            <person name="Specht J."/>
            <person name="Grimwood J."/>
            <person name="Rokhsar D."/>
            <person name="Stacey G."/>
            <person name="Shoemaker R."/>
            <person name="Jackson S."/>
        </authorList>
    </citation>
    <scope>NUCLEOTIDE SEQUENCE</scope>
    <source>
        <tissue evidence="3">Callus</tissue>
    </source>
</reference>
<evidence type="ECO:0000256" key="1">
    <source>
        <dbReference type="SAM" id="MobiDB-lite"/>
    </source>
</evidence>
<name>I1KQQ4_SOYBN</name>
<keyword evidence="2" id="KW-1133">Transmembrane helix</keyword>
<reference evidence="3 4" key="1">
    <citation type="journal article" date="2010" name="Nature">
        <title>Genome sequence of the palaeopolyploid soybean.</title>
        <authorList>
            <person name="Schmutz J."/>
            <person name="Cannon S.B."/>
            <person name="Schlueter J."/>
            <person name="Ma J."/>
            <person name="Mitros T."/>
            <person name="Nelson W."/>
            <person name="Hyten D.L."/>
            <person name="Song Q."/>
            <person name="Thelen J.J."/>
            <person name="Cheng J."/>
            <person name="Xu D."/>
            <person name="Hellsten U."/>
            <person name="May G.D."/>
            <person name="Yu Y."/>
            <person name="Sakurai T."/>
            <person name="Umezawa T."/>
            <person name="Bhattacharyya M.K."/>
            <person name="Sandhu D."/>
            <person name="Valliyodan B."/>
            <person name="Lindquist E."/>
            <person name="Peto M."/>
            <person name="Grant D."/>
            <person name="Shu S."/>
            <person name="Goodstein D."/>
            <person name="Barry K."/>
            <person name="Futrell-Griggs M."/>
            <person name="Abernathy B."/>
            <person name="Du J."/>
            <person name="Tian Z."/>
            <person name="Zhu L."/>
            <person name="Gill N."/>
            <person name="Joshi T."/>
            <person name="Libault M."/>
            <person name="Sethuraman A."/>
            <person name="Zhang X.-C."/>
            <person name="Shinozaki K."/>
            <person name="Nguyen H.T."/>
            <person name="Wing R.A."/>
            <person name="Cregan P."/>
            <person name="Specht J."/>
            <person name="Grimwood J."/>
            <person name="Rokhsar D."/>
            <person name="Stacey G."/>
            <person name="Shoemaker R.C."/>
            <person name="Jackson S.A."/>
        </authorList>
    </citation>
    <scope>NUCLEOTIDE SEQUENCE [LARGE SCALE GENOMIC DNA]</scope>
    <source>
        <strain evidence="4">cv. Williams 82</strain>
        <tissue evidence="3">Callus</tissue>
    </source>
</reference>
<feature type="transmembrane region" description="Helical" evidence="2">
    <location>
        <begin position="40"/>
        <end position="57"/>
    </location>
</feature>
<dbReference type="EMBL" id="CM000841">
    <property type="protein sequence ID" value="KRH41929.1"/>
    <property type="molecule type" value="Genomic_DNA"/>
</dbReference>
<proteinExistence type="predicted"/>
<keyword evidence="5" id="KW-1185">Reference proteome</keyword>
<feature type="transmembrane region" description="Helical" evidence="2">
    <location>
        <begin position="63"/>
        <end position="84"/>
    </location>
</feature>
<feature type="region of interest" description="Disordered" evidence="1">
    <location>
        <begin position="198"/>
        <end position="249"/>
    </location>
</feature>
<evidence type="ECO:0000313" key="5">
    <source>
        <dbReference type="Proteomes" id="UP000008827"/>
    </source>
</evidence>